<feature type="region of interest" description="Disordered" evidence="1">
    <location>
        <begin position="1"/>
        <end position="29"/>
    </location>
</feature>
<evidence type="ECO:0000259" key="2">
    <source>
        <dbReference type="SMART" id="SM01008"/>
    </source>
</evidence>
<dbReference type="PANTHER" id="PTHR11908:SF157">
    <property type="entry name" value="XANTHINE DEHYDROGENASE SUBUNIT D-RELATED"/>
    <property type="match status" value="1"/>
</dbReference>
<feature type="domain" description="Aldehyde oxidase/xanthine dehydrogenase a/b hammerhead" evidence="2">
    <location>
        <begin position="41"/>
        <end position="147"/>
    </location>
</feature>
<dbReference type="SUPFAM" id="SSF56003">
    <property type="entry name" value="Molybdenum cofactor-binding domain"/>
    <property type="match status" value="1"/>
</dbReference>
<dbReference type="SMART" id="SM01008">
    <property type="entry name" value="Ald_Xan_dh_C"/>
    <property type="match status" value="1"/>
</dbReference>
<accession>A0A1J7BFI3</accession>
<name>A0A1J7BFI3_9ACTN</name>
<dbReference type="Pfam" id="PF02738">
    <property type="entry name" value="MoCoBD_1"/>
    <property type="match status" value="1"/>
</dbReference>
<protein>
    <submittedName>
        <fullName evidence="3">Oxidoreductase</fullName>
    </submittedName>
</protein>
<dbReference type="GO" id="GO:0016491">
    <property type="term" value="F:oxidoreductase activity"/>
    <property type="evidence" value="ECO:0007669"/>
    <property type="project" value="InterPro"/>
</dbReference>
<dbReference type="SUPFAM" id="SSF54665">
    <property type="entry name" value="CO dehydrogenase molybdoprotein N-domain-like"/>
    <property type="match status" value="1"/>
</dbReference>
<dbReference type="EMBL" id="MLCF01000053">
    <property type="protein sequence ID" value="OIV37435.1"/>
    <property type="molecule type" value="Genomic_DNA"/>
</dbReference>
<keyword evidence="4" id="KW-1185">Reference proteome</keyword>
<evidence type="ECO:0000313" key="3">
    <source>
        <dbReference type="EMBL" id="OIV37435.1"/>
    </source>
</evidence>
<evidence type="ECO:0000256" key="1">
    <source>
        <dbReference type="SAM" id="MobiDB-lite"/>
    </source>
</evidence>
<proteinExistence type="predicted"/>
<dbReference type="Gene3D" id="3.30.365.10">
    <property type="entry name" value="Aldehyde oxidase/xanthine dehydrogenase, molybdopterin binding domain"/>
    <property type="match status" value="4"/>
</dbReference>
<dbReference type="InterPro" id="IPR037165">
    <property type="entry name" value="AldOxase/xan_DH_Mopterin-bd_sf"/>
</dbReference>
<dbReference type="InterPro" id="IPR036856">
    <property type="entry name" value="Ald_Oxase/Xan_DH_a/b_sf"/>
</dbReference>
<evidence type="ECO:0000313" key="4">
    <source>
        <dbReference type="Proteomes" id="UP000243342"/>
    </source>
</evidence>
<dbReference type="InterPro" id="IPR016208">
    <property type="entry name" value="Ald_Oxase/xanthine_DH-like"/>
</dbReference>
<sequence length="784" mass="81732">MRVTTTEETPAEGVPAQPGGAEEIDGLGASPMADTAMSKAMGTYPFATDLWAEGLLWGTLVRSPHPHARIVRINTESAFRLPGVQAVVTAADIPGDPLTGEPVADRPVLARDVVRHHGEPVAAVAADHPDTARLAAAAVEVEYELLEPVPDPERSFHAPPLHPDGNQVRHLPLRFGAPDDPAAVGEVVVEGLYRIGRQDPAPVGTEAGLAVPRPDGGVELHLSSTDPHGDRDRAAAFLGLEPERVRLVAAGVPGAVGEREDISLTAALGLLALRTGRPVKMAFSREDALLGHVHRHPAVLRYRHHADRDGRLIKVEGQLVLDGGPYADGSEETLATLVALAAGPYVVPHVRVDGWVMRTTNPPAGRLPGEGALQACFGYEAQMDKLAAKLGLDPVEMRARNVLATGDIMPTSQTVTCPAPVADLLKAVMAEPLPEVAADGGEELLPGGTGGAADLTQVRRGIGFAVGMVPLLGIEGADEVSTATVRVLPVYEDLEGAASGVECVVECAAVDTGSGFATLAAQIVRETLGVVRVRVTGADSDQPAAGPSARGRQVWVSGGAVERAAGMVRKQLLQPMADELGMSVELLSLRDDRVVSYDGRYARPIGELLGGRELWASAQYRPHPTEPLDENGQGDAFAGLAFAAMRAVVDVDVELGSVRVVEVAVAQDVGRALNPRQVRARIEAGVTLGVGAALMEDLRTDAGGRVVNASFGGYRVPTALDAPVVRVAALLEERDVVATFGAKGVGAVPAVVTPAAVAAAVRSATGRAVQRVPVRSADAVERRS</sequence>
<gene>
    <name evidence="3" type="ORF">BIV57_11165</name>
</gene>
<dbReference type="GO" id="GO:0005506">
    <property type="term" value="F:iron ion binding"/>
    <property type="evidence" value="ECO:0007669"/>
    <property type="project" value="InterPro"/>
</dbReference>
<dbReference type="STRING" id="1428644.BIV57_11165"/>
<dbReference type="InterPro" id="IPR008274">
    <property type="entry name" value="AldOxase/xan_DH_MoCoBD1"/>
</dbReference>
<comment type="caution">
    <text evidence="3">The sequence shown here is derived from an EMBL/GenBank/DDBJ whole genome shotgun (WGS) entry which is preliminary data.</text>
</comment>
<dbReference type="InterPro" id="IPR046867">
    <property type="entry name" value="AldOxase/xan_DH_MoCoBD2"/>
</dbReference>
<dbReference type="Proteomes" id="UP000243342">
    <property type="component" value="Unassembled WGS sequence"/>
</dbReference>
<reference evidence="3 4" key="1">
    <citation type="submission" date="2016-10" db="EMBL/GenBank/DDBJ databases">
        <title>Genome sequence of Streptomyces gilvigriseus MUSC 26.</title>
        <authorList>
            <person name="Lee L.-H."/>
            <person name="Ser H.-L."/>
        </authorList>
    </citation>
    <scope>NUCLEOTIDE SEQUENCE [LARGE SCALE GENOMIC DNA]</scope>
    <source>
        <strain evidence="3 4">MUSC 26</strain>
    </source>
</reference>
<dbReference type="InterPro" id="IPR000674">
    <property type="entry name" value="Ald_Oxase/Xan_DH_a/b"/>
</dbReference>
<dbReference type="Pfam" id="PF20256">
    <property type="entry name" value="MoCoBD_2"/>
    <property type="match status" value="1"/>
</dbReference>
<dbReference type="PANTHER" id="PTHR11908">
    <property type="entry name" value="XANTHINE DEHYDROGENASE"/>
    <property type="match status" value="1"/>
</dbReference>
<dbReference type="AlphaFoldDB" id="A0A1J7BFI3"/>
<organism evidence="3 4">
    <name type="scientific">Mangrovactinospora gilvigrisea</name>
    <dbReference type="NCBI Taxonomy" id="1428644"/>
    <lineage>
        <taxon>Bacteria</taxon>
        <taxon>Bacillati</taxon>
        <taxon>Actinomycetota</taxon>
        <taxon>Actinomycetes</taxon>
        <taxon>Kitasatosporales</taxon>
        <taxon>Streptomycetaceae</taxon>
        <taxon>Mangrovactinospora</taxon>
    </lineage>
</organism>
<dbReference type="Pfam" id="PF01315">
    <property type="entry name" value="Ald_Xan_dh_C"/>
    <property type="match status" value="1"/>
</dbReference>
<dbReference type="Gene3D" id="3.90.1170.50">
    <property type="entry name" value="Aldehyde oxidase/xanthine dehydrogenase, a/b hammerhead"/>
    <property type="match status" value="1"/>
</dbReference>